<dbReference type="EMBL" id="CP036278">
    <property type="protein sequence ID" value="QDU57912.1"/>
    <property type="molecule type" value="Genomic_DNA"/>
</dbReference>
<feature type="domain" description="Semialdehyde dehydrogenase NAD-binding" evidence="9">
    <location>
        <begin position="4"/>
        <end position="143"/>
    </location>
</feature>
<dbReference type="GO" id="GO:0005737">
    <property type="term" value="C:cytoplasm"/>
    <property type="evidence" value="ECO:0007669"/>
    <property type="project" value="UniProtKB-SubCell"/>
</dbReference>
<dbReference type="SMART" id="SM00859">
    <property type="entry name" value="Semialdhyde_dh"/>
    <property type="match status" value="1"/>
</dbReference>
<gene>
    <name evidence="7 10" type="primary">argC</name>
    <name evidence="10" type="ORF">Pan181_41350</name>
</gene>
<keyword evidence="11" id="KW-1185">Reference proteome</keyword>
<evidence type="ECO:0000259" key="9">
    <source>
        <dbReference type="SMART" id="SM00859"/>
    </source>
</evidence>
<comment type="pathway">
    <text evidence="1 7">Amino-acid biosynthesis; L-arginine biosynthesis; N(2)-acetyl-L-ornithine from L-glutamate: step 3/4.</text>
</comment>
<dbReference type="Gene3D" id="3.30.360.10">
    <property type="entry name" value="Dihydrodipicolinate Reductase, domain 2"/>
    <property type="match status" value="1"/>
</dbReference>
<dbReference type="SUPFAM" id="SSF51735">
    <property type="entry name" value="NAD(P)-binding Rossmann-fold domains"/>
    <property type="match status" value="1"/>
</dbReference>
<dbReference type="AlphaFoldDB" id="A0A518AT66"/>
<comment type="catalytic activity">
    <reaction evidence="6 7">
        <text>N-acetyl-L-glutamate 5-semialdehyde + phosphate + NADP(+) = N-acetyl-L-glutamyl 5-phosphate + NADPH + H(+)</text>
        <dbReference type="Rhea" id="RHEA:21588"/>
        <dbReference type="ChEBI" id="CHEBI:15378"/>
        <dbReference type="ChEBI" id="CHEBI:29123"/>
        <dbReference type="ChEBI" id="CHEBI:43474"/>
        <dbReference type="ChEBI" id="CHEBI:57783"/>
        <dbReference type="ChEBI" id="CHEBI:57936"/>
        <dbReference type="ChEBI" id="CHEBI:58349"/>
        <dbReference type="EC" id="1.2.1.38"/>
    </reaction>
</comment>
<evidence type="ECO:0000256" key="6">
    <source>
        <dbReference type="ARBA" id="ARBA00050557"/>
    </source>
</evidence>
<dbReference type="CDD" id="cd17895">
    <property type="entry name" value="AGPR_1_N"/>
    <property type="match status" value="1"/>
</dbReference>
<dbReference type="Pfam" id="PF22698">
    <property type="entry name" value="Semialdhyde_dhC_1"/>
    <property type="match status" value="1"/>
</dbReference>
<evidence type="ECO:0000256" key="2">
    <source>
        <dbReference type="ARBA" id="ARBA00022571"/>
    </source>
</evidence>
<keyword evidence="7" id="KW-0963">Cytoplasm</keyword>
<keyword evidence="4 7" id="KW-0521">NADP</keyword>
<dbReference type="InterPro" id="IPR000534">
    <property type="entry name" value="Semialdehyde_DH_NAD-bd"/>
</dbReference>
<evidence type="ECO:0000256" key="5">
    <source>
        <dbReference type="ARBA" id="ARBA00023002"/>
    </source>
</evidence>
<comment type="similarity">
    <text evidence="7">Belongs to the NAGSA dehydrogenase family. Type 1 subfamily.</text>
</comment>
<dbReference type="PANTHER" id="PTHR32338:SF10">
    <property type="entry name" value="N-ACETYL-GAMMA-GLUTAMYL-PHOSPHATE REDUCTASE, CHLOROPLASTIC-RELATED"/>
    <property type="match status" value="1"/>
</dbReference>
<comment type="function">
    <text evidence="7">Catalyzes the NADPH-dependent reduction of N-acetyl-5-glutamyl phosphate to yield N-acetyl-L-glutamate 5-semialdehyde.</text>
</comment>
<evidence type="ECO:0000256" key="4">
    <source>
        <dbReference type="ARBA" id="ARBA00022857"/>
    </source>
</evidence>
<dbReference type="NCBIfam" id="TIGR01850">
    <property type="entry name" value="argC"/>
    <property type="match status" value="1"/>
</dbReference>
<dbReference type="Proteomes" id="UP000315750">
    <property type="component" value="Chromosome"/>
</dbReference>
<comment type="subcellular location">
    <subcellularLocation>
        <location evidence="7">Cytoplasm</location>
    </subcellularLocation>
</comment>
<keyword evidence="5 7" id="KW-0560">Oxidoreductase</keyword>
<dbReference type="GO" id="GO:0006526">
    <property type="term" value="P:L-arginine biosynthetic process"/>
    <property type="evidence" value="ECO:0007669"/>
    <property type="project" value="UniProtKB-UniRule"/>
</dbReference>
<evidence type="ECO:0000313" key="10">
    <source>
        <dbReference type="EMBL" id="QDU57912.1"/>
    </source>
</evidence>
<evidence type="ECO:0000256" key="8">
    <source>
        <dbReference type="PROSITE-ProRule" id="PRU10010"/>
    </source>
</evidence>
<organism evidence="10 11">
    <name type="scientific">Aeoliella mucimassa</name>
    <dbReference type="NCBI Taxonomy" id="2527972"/>
    <lineage>
        <taxon>Bacteria</taxon>
        <taxon>Pseudomonadati</taxon>
        <taxon>Planctomycetota</taxon>
        <taxon>Planctomycetia</taxon>
        <taxon>Pirellulales</taxon>
        <taxon>Lacipirellulaceae</taxon>
        <taxon>Aeoliella</taxon>
    </lineage>
</organism>
<dbReference type="PANTHER" id="PTHR32338">
    <property type="entry name" value="N-ACETYL-GAMMA-GLUTAMYL-PHOSPHATE REDUCTASE, CHLOROPLASTIC-RELATED-RELATED"/>
    <property type="match status" value="1"/>
</dbReference>
<dbReference type="Pfam" id="PF01118">
    <property type="entry name" value="Semialdhyde_dh"/>
    <property type="match status" value="1"/>
</dbReference>
<dbReference type="HAMAP" id="MF_00150">
    <property type="entry name" value="ArgC_type1"/>
    <property type="match status" value="1"/>
</dbReference>
<dbReference type="GO" id="GO:0070401">
    <property type="term" value="F:NADP+ binding"/>
    <property type="evidence" value="ECO:0007669"/>
    <property type="project" value="InterPro"/>
</dbReference>
<dbReference type="CDD" id="cd23934">
    <property type="entry name" value="AGPR_1_C"/>
    <property type="match status" value="1"/>
</dbReference>
<dbReference type="InterPro" id="IPR058924">
    <property type="entry name" value="AGPR_dimerisation_dom"/>
</dbReference>
<dbReference type="InterPro" id="IPR000706">
    <property type="entry name" value="AGPR_type-1"/>
</dbReference>
<feature type="active site" evidence="7 8">
    <location>
        <position position="151"/>
    </location>
</feature>
<dbReference type="GO" id="GO:0051287">
    <property type="term" value="F:NAD binding"/>
    <property type="evidence" value="ECO:0007669"/>
    <property type="project" value="InterPro"/>
</dbReference>
<dbReference type="SUPFAM" id="SSF55347">
    <property type="entry name" value="Glyceraldehyde-3-phosphate dehydrogenase-like, C-terminal domain"/>
    <property type="match status" value="1"/>
</dbReference>
<sequence length="337" mass="36062">MKTRVAILGASGYTGLELARLLLRHPAAEITALGTRSEESPHVSEVHPSLTGQLDLRLEPLSAKQLAERADAVFCCLPHAASAEAVAGLLAEGLKVVDLSADYRLRDVAVYEEWYKVTHPDPGRLASAVYGLPELYRDQIKQADLVANPGCYPTSAILALYPLLKAGAISGEGIIVDSKSGVSGAGRTPKPAFHYPECNESLSAYGVGTHRHMPEIDQFLTEAAGNAVEVIFTPHLIPMDRGILSTSYASLAKGTDTGGLLEVLREFYRDEPFVDVIDTLPATKHVAFTNRCHVTARVVRGRAVVVSAIDNLIKGASGAAVQNFNLMFGHDEIAGLI</sequence>
<dbReference type="InterPro" id="IPR036291">
    <property type="entry name" value="NAD(P)-bd_dom_sf"/>
</dbReference>
<dbReference type="RefSeq" id="WP_145249368.1">
    <property type="nucleotide sequence ID" value="NZ_CP036278.1"/>
</dbReference>
<dbReference type="EC" id="1.2.1.38" evidence="7"/>
<evidence type="ECO:0000313" key="11">
    <source>
        <dbReference type="Proteomes" id="UP000315750"/>
    </source>
</evidence>
<dbReference type="Gene3D" id="3.40.50.720">
    <property type="entry name" value="NAD(P)-binding Rossmann-like Domain"/>
    <property type="match status" value="1"/>
</dbReference>
<accession>A0A518AT66</accession>
<dbReference type="InterPro" id="IPR023013">
    <property type="entry name" value="AGPR_AS"/>
</dbReference>
<keyword evidence="3 7" id="KW-0028">Amino-acid biosynthesis</keyword>
<keyword evidence="2 7" id="KW-0055">Arginine biosynthesis</keyword>
<dbReference type="OrthoDB" id="9801289at2"/>
<dbReference type="UniPathway" id="UPA00068">
    <property type="reaction ID" value="UER00108"/>
</dbReference>
<dbReference type="InterPro" id="IPR050085">
    <property type="entry name" value="AGPR"/>
</dbReference>
<evidence type="ECO:0000256" key="3">
    <source>
        <dbReference type="ARBA" id="ARBA00022605"/>
    </source>
</evidence>
<dbReference type="KEGG" id="amuc:Pan181_41350"/>
<evidence type="ECO:0000256" key="7">
    <source>
        <dbReference type="HAMAP-Rule" id="MF_00150"/>
    </source>
</evidence>
<name>A0A518AT66_9BACT</name>
<dbReference type="GO" id="GO:0003942">
    <property type="term" value="F:N-acetyl-gamma-glutamyl-phosphate reductase activity"/>
    <property type="evidence" value="ECO:0007669"/>
    <property type="project" value="UniProtKB-UniRule"/>
</dbReference>
<reference evidence="10 11" key="1">
    <citation type="submission" date="2019-02" db="EMBL/GenBank/DDBJ databases">
        <title>Deep-cultivation of Planctomycetes and their phenomic and genomic characterization uncovers novel biology.</title>
        <authorList>
            <person name="Wiegand S."/>
            <person name="Jogler M."/>
            <person name="Boedeker C."/>
            <person name="Pinto D."/>
            <person name="Vollmers J."/>
            <person name="Rivas-Marin E."/>
            <person name="Kohn T."/>
            <person name="Peeters S.H."/>
            <person name="Heuer A."/>
            <person name="Rast P."/>
            <person name="Oberbeckmann S."/>
            <person name="Bunk B."/>
            <person name="Jeske O."/>
            <person name="Meyerdierks A."/>
            <person name="Storesund J.E."/>
            <person name="Kallscheuer N."/>
            <person name="Luecker S."/>
            <person name="Lage O.M."/>
            <person name="Pohl T."/>
            <person name="Merkel B.J."/>
            <person name="Hornburger P."/>
            <person name="Mueller R.-W."/>
            <person name="Bruemmer F."/>
            <person name="Labrenz M."/>
            <person name="Spormann A.M."/>
            <person name="Op den Camp H."/>
            <person name="Overmann J."/>
            <person name="Amann R."/>
            <person name="Jetten M.S.M."/>
            <person name="Mascher T."/>
            <person name="Medema M.H."/>
            <person name="Devos D.P."/>
            <person name="Kaster A.-K."/>
            <person name="Ovreas L."/>
            <person name="Rohde M."/>
            <person name="Galperin M.Y."/>
            <person name="Jogler C."/>
        </authorList>
    </citation>
    <scope>NUCLEOTIDE SEQUENCE [LARGE SCALE GENOMIC DNA]</scope>
    <source>
        <strain evidence="10 11">Pan181</strain>
    </source>
</reference>
<evidence type="ECO:0000256" key="1">
    <source>
        <dbReference type="ARBA" id="ARBA00004862"/>
    </source>
</evidence>
<dbReference type="PROSITE" id="PS01224">
    <property type="entry name" value="ARGC"/>
    <property type="match status" value="1"/>
</dbReference>
<protein>
    <recommendedName>
        <fullName evidence="7">N-acetyl-gamma-glutamyl-phosphate reductase</fullName>
        <shortName evidence="7">AGPR</shortName>
        <ecNumber evidence="7">1.2.1.38</ecNumber>
    </recommendedName>
    <alternativeName>
        <fullName evidence="7">N-acetyl-glutamate semialdehyde dehydrogenase</fullName>
        <shortName evidence="7">NAGSA dehydrogenase</shortName>
    </alternativeName>
</protein>
<dbReference type="FunFam" id="3.30.360.10:FF:000014">
    <property type="entry name" value="N-acetyl-gamma-glutamyl-phosphate reductase"/>
    <property type="match status" value="1"/>
</dbReference>
<proteinExistence type="inferred from homology"/>